<dbReference type="PANTHER" id="PTHR32309:SF13">
    <property type="entry name" value="FERRIC ENTEROBACTIN TRANSPORT PROTEIN FEPE"/>
    <property type="match status" value="1"/>
</dbReference>
<dbReference type="InterPro" id="IPR025669">
    <property type="entry name" value="AAA_dom"/>
</dbReference>
<dbReference type="Pfam" id="PF13614">
    <property type="entry name" value="AAA_31"/>
    <property type="match status" value="1"/>
</dbReference>
<organism evidence="10 11">
    <name type="scientific">Paenibacillus septentrionalis</name>
    <dbReference type="NCBI Taxonomy" id="429342"/>
    <lineage>
        <taxon>Bacteria</taxon>
        <taxon>Bacillati</taxon>
        <taxon>Bacillota</taxon>
        <taxon>Bacilli</taxon>
        <taxon>Bacillales</taxon>
        <taxon>Paenibacillaceae</taxon>
        <taxon>Paenibacillus</taxon>
    </lineage>
</organism>
<dbReference type="PANTHER" id="PTHR32309">
    <property type="entry name" value="TYROSINE-PROTEIN KINASE"/>
    <property type="match status" value="1"/>
</dbReference>
<keyword evidence="6" id="KW-0067">ATP-binding</keyword>
<evidence type="ECO:0000256" key="7">
    <source>
        <dbReference type="ARBA" id="ARBA00023137"/>
    </source>
</evidence>
<keyword evidence="4" id="KW-0547">Nucleotide-binding</keyword>
<evidence type="ECO:0000256" key="6">
    <source>
        <dbReference type="ARBA" id="ARBA00022840"/>
    </source>
</evidence>
<dbReference type="GO" id="GO:0004715">
    <property type="term" value="F:non-membrane spanning protein tyrosine kinase activity"/>
    <property type="evidence" value="ECO:0007669"/>
    <property type="project" value="UniProtKB-EC"/>
</dbReference>
<proteinExistence type="inferred from homology"/>
<comment type="similarity">
    <text evidence="1">Belongs to the CpsD/CapB family.</text>
</comment>
<keyword evidence="11" id="KW-1185">Reference proteome</keyword>
<dbReference type="EC" id="2.7.10.2" evidence="2"/>
<gene>
    <name evidence="10" type="ORF">ACFP56_14140</name>
</gene>
<dbReference type="EMBL" id="JBHSTE010000004">
    <property type="protein sequence ID" value="MFC6333764.1"/>
    <property type="molecule type" value="Genomic_DNA"/>
</dbReference>
<evidence type="ECO:0000259" key="9">
    <source>
        <dbReference type="Pfam" id="PF13614"/>
    </source>
</evidence>
<comment type="catalytic activity">
    <reaction evidence="8">
        <text>L-tyrosyl-[protein] + ATP = O-phospho-L-tyrosyl-[protein] + ADP + H(+)</text>
        <dbReference type="Rhea" id="RHEA:10596"/>
        <dbReference type="Rhea" id="RHEA-COMP:10136"/>
        <dbReference type="Rhea" id="RHEA-COMP:20101"/>
        <dbReference type="ChEBI" id="CHEBI:15378"/>
        <dbReference type="ChEBI" id="CHEBI:30616"/>
        <dbReference type="ChEBI" id="CHEBI:46858"/>
        <dbReference type="ChEBI" id="CHEBI:61978"/>
        <dbReference type="ChEBI" id="CHEBI:456216"/>
        <dbReference type="EC" id="2.7.10.2"/>
    </reaction>
</comment>
<dbReference type="SUPFAM" id="SSF52540">
    <property type="entry name" value="P-loop containing nucleoside triphosphate hydrolases"/>
    <property type="match status" value="1"/>
</dbReference>
<sequence length="232" mass="25341">MSQSPNNQARHLISVTNPKSPISEAYRTLRTNISFSAIDEDLKVIMVTSSGPGEGKSTTVANLAVTYAQSEKRTVLIELDLRKPTVHKTFNLSNRVGISHVLTKQAALEEVIQDTAIPNLSAITAGIIPPNPSELVGSKALGSILDQLKEQFDQIIIDTPPVLALTDAQLISTHCDGVVLVAEAGKVKRSALLDAKERLQIVKARIVGVVINNAKRKAKDDYYYYYYGEEEK</sequence>
<accession>A0ABW1V4R2</accession>
<dbReference type="CDD" id="cd05387">
    <property type="entry name" value="BY-kinase"/>
    <property type="match status" value="1"/>
</dbReference>
<dbReference type="RefSeq" id="WP_379235570.1">
    <property type="nucleotide sequence ID" value="NZ_JBHSTE010000004.1"/>
</dbReference>
<keyword evidence="7" id="KW-0829">Tyrosine-protein kinase</keyword>
<evidence type="ECO:0000256" key="3">
    <source>
        <dbReference type="ARBA" id="ARBA00022679"/>
    </source>
</evidence>
<reference evidence="11" key="1">
    <citation type="journal article" date="2019" name="Int. J. Syst. Evol. Microbiol.">
        <title>The Global Catalogue of Microorganisms (GCM) 10K type strain sequencing project: providing services to taxonomists for standard genome sequencing and annotation.</title>
        <authorList>
            <consortium name="The Broad Institute Genomics Platform"/>
            <consortium name="The Broad Institute Genome Sequencing Center for Infectious Disease"/>
            <person name="Wu L."/>
            <person name="Ma J."/>
        </authorList>
    </citation>
    <scope>NUCLEOTIDE SEQUENCE [LARGE SCALE GENOMIC DNA]</scope>
    <source>
        <strain evidence="11">PCU 280</strain>
    </source>
</reference>
<evidence type="ECO:0000313" key="11">
    <source>
        <dbReference type="Proteomes" id="UP001596233"/>
    </source>
</evidence>
<dbReference type="Proteomes" id="UP001596233">
    <property type="component" value="Unassembled WGS sequence"/>
</dbReference>
<evidence type="ECO:0000256" key="4">
    <source>
        <dbReference type="ARBA" id="ARBA00022741"/>
    </source>
</evidence>
<dbReference type="InterPro" id="IPR050445">
    <property type="entry name" value="Bact_polysacc_biosynth/exp"/>
</dbReference>
<feature type="domain" description="AAA" evidence="9">
    <location>
        <begin position="43"/>
        <end position="183"/>
    </location>
</feature>
<evidence type="ECO:0000256" key="8">
    <source>
        <dbReference type="ARBA" id="ARBA00051245"/>
    </source>
</evidence>
<dbReference type="NCBIfam" id="TIGR01007">
    <property type="entry name" value="eps_fam"/>
    <property type="match status" value="1"/>
</dbReference>
<dbReference type="InterPro" id="IPR005702">
    <property type="entry name" value="Wzc-like_C"/>
</dbReference>
<dbReference type="InterPro" id="IPR027417">
    <property type="entry name" value="P-loop_NTPase"/>
</dbReference>
<keyword evidence="3 10" id="KW-0808">Transferase</keyword>
<evidence type="ECO:0000256" key="5">
    <source>
        <dbReference type="ARBA" id="ARBA00022777"/>
    </source>
</evidence>
<evidence type="ECO:0000256" key="2">
    <source>
        <dbReference type="ARBA" id="ARBA00011903"/>
    </source>
</evidence>
<keyword evidence="5 10" id="KW-0418">Kinase</keyword>
<evidence type="ECO:0000313" key="10">
    <source>
        <dbReference type="EMBL" id="MFC6333764.1"/>
    </source>
</evidence>
<comment type="caution">
    <text evidence="10">The sequence shown here is derived from an EMBL/GenBank/DDBJ whole genome shotgun (WGS) entry which is preliminary data.</text>
</comment>
<name>A0ABW1V4R2_9BACL</name>
<dbReference type="Gene3D" id="3.40.50.300">
    <property type="entry name" value="P-loop containing nucleotide triphosphate hydrolases"/>
    <property type="match status" value="1"/>
</dbReference>
<evidence type="ECO:0000256" key="1">
    <source>
        <dbReference type="ARBA" id="ARBA00007316"/>
    </source>
</evidence>
<protein>
    <recommendedName>
        <fullName evidence="2">non-specific protein-tyrosine kinase</fullName>
        <ecNumber evidence="2">2.7.10.2</ecNumber>
    </recommendedName>
</protein>